<dbReference type="AlphaFoldDB" id="A0A6M3J200"/>
<protein>
    <submittedName>
        <fullName evidence="1">Uncharacterized protein</fullName>
    </submittedName>
</protein>
<accession>A0A6M3J200</accession>
<organism evidence="1">
    <name type="scientific">viral metagenome</name>
    <dbReference type="NCBI Taxonomy" id="1070528"/>
    <lineage>
        <taxon>unclassified sequences</taxon>
        <taxon>metagenomes</taxon>
        <taxon>organismal metagenomes</taxon>
    </lineage>
</organism>
<sequence length="78" mass="9085">MDLNYPAHKHPHGINDVKPNEYRIWVCDECGHIFADTEIREDEAKGWGHCCKGHPYRKGQRCESHLESYIPSGDTFEE</sequence>
<reference evidence="1" key="1">
    <citation type="submission" date="2020-03" db="EMBL/GenBank/DDBJ databases">
        <title>The deep terrestrial virosphere.</title>
        <authorList>
            <person name="Holmfeldt K."/>
            <person name="Nilsson E."/>
            <person name="Simone D."/>
            <person name="Lopez-Fernandez M."/>
            <person name="Wu X."/>
            <person name="de Brujin I."/>
            <person name="Lundin D."/>
            <person name="Andersson A."/>
            <person name="Bertilsson S."/>
            <person name="Dopson M."/>
        </authorList>
    </citation>
    <scope>NUCLEOTIDE SEQUENCE</scope>
    <source>
        <strain evidence="1">MM415B00565</strain>
    </source>
</reference>
<name>A0A6M3J200_9ZZZZ</name>
<dbReference type="EMBL" id="MT141509">
    <property type="protein sequence ID" value="QJA63956.1"/>
    <property type="molecule type" value="Genomic_DNA"/>
</dbReference>
<evidence type="ECO:0000313" key="1">
    <source>
        <dbReference type="EMBL" id="QJA63956.1"/>
    </source>
</evidence>
<proteinExistence type="predicted"/>
<gene>
    <name evidence="1" type="ORF">MM415B00565_0040</name>
</gene>